<evidence type="ECO:0000313" key="3">
    <source>
        <dbReference type="EMBL" id="KNZ47946.1"/>
    </source>
</evidence>
<comment type="caution">
    <text evidence="3">The sequence shown here is derived from an EMBL/GenBank/DDBJ whole genome shotgun (WGS) entry which is preliminary data.</text>
</comment>
<feature type="compositionally biased region" description="Basic and acidic residues" evidence="1">
    <location>
        <begin position="501"/>
        <end position="518"/>
    </location>
</feature>
<dbReference type="InterPro" id="IPR037138">
    <property type="entry name" value="His_deacetylse_dom_sf"/>
</dbReference>
<feature type="domain" description="Histone deacetylase" evidence="2">
    <location>
        <begin position="33"/>
        <end position="162"/>
    </location>
</feature>
<evidence type="ECO:0000256" key="1">
    <source>
        <dbReference type="SAM" id="MobiDB-lite"/>
    </source>
</evidence>
<dbReference type="SUPFAM" id="SSF52768">
    <property type="entry name" value="Arginase/deacetylase"/>
    <property type="match status" value="3"/>
</dbReference>
<dbReference type="GO" id="GO:0070210">
    <property type="term" value="C:Rpd3L-Expanded complex"/>
    <property type="evidence" value="ECO:0007669"/>
    <property type="project" value="TreeGrafter"/>
</dbReference>
<sequence>MSGSMIPIAGEAKKRICYFFDSDIGNYHYGPGHPMKPHRIRMTHALVMNYGLYKKMEIFVCPRAKPATRKEMAQFHTDDYVDFLSKVTPDNMEEFLKEQAKFNLGDDCPVFDGLFEYCSISAGGSMEGAARLSRDKCDIAVNWAGGLHHAKKAEANGFCYVNGKLTINASVSGFLVSLTYLMWGRHDRYCVGYSRASPWPRKLTVACHQKIHTHTYRYHKRVLYVDIDVHHGDGVEEAFYTTDRVMTCSFHKYGEFFPGTGELRDTGHGKGKYYAVNFPLRDGITDEAYKNIFEPVSIYPLLIYFSLILKLRELNQPSTGHYENHGDISTFSHCASMWRRFVIRRPLGQLQCFDARWMVFIFSNDRSRFQSSLDPCCSSGHANCVRFIKSLGLPLLLLGGGGYTIRNVSRTWAYETGLAAGQELCPDIPMNEYYEYYGPTYRLDVPPSNMEDMNVVKYLEKTKIQIFENLRHTIPVPSVGLQAIPRLPHDDMDVDEDLDNPNERRPQRLLDGLIQRDDEFSDSEDEGEGGRRDIQSHKRARRQSPKMNGNGMLNIHSGMQTSLSQSRHSAELHLNPASSSHQSSMSVDPPDPPVVAPTPAPPSFDITPTLAPPLVDVVPPTPAPPLVDVVAPTPALPLVAVASTPAPPLGNDTPTPAPLVVDVAPTLVPPLADAVAPTPPPPLADVVAPTPASSLAEVVAPAPSLVDVVAPTPAPPVADFVAHKPATPLVNVAVPTPTLPFSEVATPAPAPPLADVIPPTQAPPMAHVVAHKPAPPLVNVGAPTPAPPLASAVTPAPAPPSVDVAAPTPAPPLAEIVVPTPAPPLVDVVPPTPALPLAEAVPPTPAPPLAEAVTPIPTPYVVDVVEPTSPPSMVDAVAPGPGPPLGVAAPAPAPPVVNVVAPTTAPPLVDIPMLSQVDQMELEKLTSEV</sequence>
<evidence type="ECO:0000259" key="2">
    <source>
        <dbReference type="Pfam" id="PF00850"/>
    </source>
</evidence>
<evidence type="ECO:0000313" key="4">
    <source>
        <dbReference type="Proteomes" id="UP000037035"/>
    </source>
</evidence>
<protein>
    <submittedName>
        <fullName evidence="3">Histone deacetylase 1/2</fullName>
    </submittedName>
</protein>
<dbReference type="PANTHER" id="PTHR10625:SF10">
    <property type="entry name" value="HISTONE DEACETYLASE HDAC1"/>
    <property type="match status" value="1"/>
</dbReference>
<dbReference type="InterPro" id="IPR003084">
    <property type="entry name" value="HDAC_I/II"/>
</dbReference>
<dbReference type="VEuPathDB" id="FungiDB:VP01_601g2"/>
<feature type="domain" description="Histone deacetylase" evidence="2">
    <location>
        <begin position="218"/>
        <end position="296"/>
    </location>
</feature>
<proteinExistence type="predicted"/>
<keyword evidence="4" id="KW-1185">Reference proteome</keyword>
<dbReference type="AlphaFoldDB" id="A0A0L6UHD9"/>
<dbReference type="Gene3D" id="3.40.800.20">
    <property type="entry name" value="Histone deacetylase domain"/>
    <property type="match status" value="2"/>
</dbReference>
<dbReference type="OrthoDB" id="1918432at2759"/>
<dbReference type="GO" id="GO:0031507">
    <property type="term" value="P:heterochromatin formation"/>
    <property type="evidence" value="ECO:0007669"/>
    <property type="project" value="TreeGrafter"/>
</dbReference>
<dbReference type="InterPro" id="IPR023801">
    <property type="entry name" value="His_deacetylse_dom"/>
</dbReference>
<feature type="compositionally biased region" description="Polar residues" evidence="1">
    <location>
        <begin position="557"/>
        <end position="567"/>
    </location>
</feature>
<dbReference type="InterPro" id="IPR023696">
    <property type="entry name" value="Ureohydrolase_dom_sf"/>
</dbReference>
<feature type="region of interest" description="Disordered" evidence="1">
    <location>
        <begin position="488"/>
        <end position="592"/>
    </location>
</feature>
<dbReference type="PANTHER" id="PTHR10625">
    <property type="entry name" value="HISTONE DEACETYLASE HDAC1-RELATED"/>
    <property type="match status" value="1"/>
</dbReference>
<feature type="compositionally biased region" description="Polar residues" evidence="1">
    <location>
        <begin position="576"/>
        <end position="586"/>
    </location>
</feature>
<name>A0A0L6UHD9_9BASI</name>
<dbReference type="Proteomes" id="UP000037035">
    <property type="component" value="Unassembled WGS sequence"/>
</dbReference>
<dbReference type="GO" id="GO:0004407">
    <property type="term" value="F:histone deacetylase activity"/>
    <property type="evidence" value="ECO:0007669"/>
    <property type="project" value="InterPro"/>
</dbReference>
<reference evidence="3 4" key="1">
    <citation type="submission" date="2015-08" db="EMBL/GenBank/DDBJ databases">
        <title>Next Generation Sequencing and Analysis of the Genome of Puccinia sorghi L Schw, the Causal Agent of Maize Common Rust.</title>
        <authorList>
            <person name="Rochi L."/>
            <person name="Burguener G."/>
            <person name="Darino M."/>
            <person name="Turjanski A."/>
            <person name="Kreff E."/>
            <person name="Dieguez M.J."/>
            <person name="Sacco F."/>
        </authorList>
    </citation>
    <scope>NUCLEOTIDE SEQUENCE [LARGE SCALE GENOMIC DNA]</scope>
    <source>
        <strain evidence="3 4">RO10H11247</strain>
    </source>
</reference>
<dbReference type="STRING" id="27349.A0A0L6UHD9"/>
<dbReference type="EMBL" id="LAVV01011297">
    <property type="protein sequence ID" value="KNZ47946.1"/>
    <property type="molecule type" value="Genomic_DNA"/>
</dbReference>
<accession>A0A0L6UHD9</accession>
<organism evidence="3 4">
    <name type="scientific">Puccinia sorghi</name>
    <dbReference type="NCBI Taxonomy" id="27349"/>
    <lineage>
        <taxon>Eukaryota</taxon>
        <taxon>Fungi</taxon>
        <taxon>Dikarya</taxon>
        <taxon>Basidiomycota</taxon>
        <taxon>Pucciniomycotina</taxon>
        <taxon>Pucciniomycetes</taxon>
        <taxon>Pucciniales</taxon>
        <taxon>Pucciniaceae</taxon>
        <taxon>Puccinia</taxon>
    </lineage>
</organism>
<dbReference type="Pfam" id="PF00850">
    <property type="entry name" value="Hist_deacetyl"/>
    <property type="match status" value="2"/>
</dbReference>
<dbReference type="PRINTS" id="PR01271">
    <property type="entry name" value="HISDACETLASE"/>
</dbReference>
<gene>
    <name evidence="3" type="ORF">VP01_601g2</name>
</gene>